<feature type="region of interest" description="Disordered" evidence="4">
    <location>
        <begin position="333"/>
        <end position="352"/>
    </location>
</feature>
<sequence length="531" mass="59733">MLSFDANLENSIAYVNRELVGLGLSDPLYFQVSAATQPHVKAVVACIFSLLQQRQRDARFREDMQERLHQMHADNDNLTGTIARQRAKEEQLEREIASLKTKLSSSLKSQDSITSKLTAAKEELKVATAAYQHAKTQFTHECRRLASENARLKERIQKAAADKKPPPKPRIALSAPLAPSFKGSVETRVKQDPNEEMFQIVIRNYEEREKETLAENEVLRQTLFDVYCEMKTHLEAYWAQAGEGQFQPLHPEVALVLNPETLRDPIQQVVRQGLAVLSIEPPAHTQASPEEIAKMEQQIADLKHSIDEREKTIAEQGKLLEMALNQTAEFLEHEDDDDGDEAEARHQRSDLEEQWRQLEREREQIDEDKRTLDTQKFLSTLPPTPAWLKKAAQAPAGDSPAPRSPRQMIDRFREINEQRARTPAATPRFRMRSDGDIKDDILVESETLMATRNDAQLADDSPAVVRRSMSTSAIKSAFKSKSSKTDATPGTSTRSVRISLQGIDTPSVSAIEDPGRAGLILNPAFATSTPF</sequence>
<dbReference type="InterPro" id="IPR021622">
    <property type="entry name" value="Afadin/alpha-actinin-bd"/>
</dbReference>
<feature type="compositionally biased region" description="Low complexity" evidence="4">
    <location>
        <begin position="474"/>
        <end position="488"/>
    </location>
</feature>
<organism evidence="5 6">
    <name type="scientific">Polyrhizophydium stewartii</name>
    <dbReference type="NCBI Taxonomy" id="2732419"/>
    <lineage>
        <taxon>Eukaryota</taxon>
        <taxon>Fungi</taxon>
        <taxon>Fungi incertae sedis</taxon>
        <taxon>Chytridiomycota</taxon>
        <taxon>Chytridiomycota incertae sedis</taxon>
        <taxon>Chytridiomycetes</taxon>
        <taxon>Rhizophydiales</taxon>
        <taxon>Rhizophydiales incertae sedis</taxon>
        <taxon>Polyrhizophydium</taxon>
    </lineage>
</organism>
<dbReference type="PANTHER" id="PTHR47057">
    <property type="entry name" value="AFADIN/ALPHA-ACTININ-BINDING"/>
    <property type="match status" value="1"/>
</dbReference>
<accession>A0ABR4N1N7</accession>
<evidence type="ECO:0000313" key="6">
    <source>
        <dbReference type="Proteomes" id="UP001527925"/>
    </source>
</evidence>
<keyword evidence="6" id="KW-1185">Reference proteome</keyword>
<feature type="compositionally biased region" description="Basic and acidic residues" evidence="4">
    <location>
        <begin position="342"/>
        <end position="352"/>
    </location>
</feature>
<keyword evidence="2 3" id="KW-0175">Coiled coil</keyword>
<feature type="coiled-coil region" evidence="3">
    <location>
        <begin position="75"/>
        <end position="162"/>
    </location>
</feature>
<comment type="caution">
    <text evidence="5">The sequence shown here is derived from an EMBL/GenBank/DDBJ whole genome shotgun (WGS) entry which is preliminary data.</text>
</comment>
<dbReference type="EMBL" id="JADGIZ020000046">
    <property type="protein sequence ID" value="KAL2913419.1"/>
    <property type="molecule type" value="Genomic_DNA"/>
</dbReference>
<evidence type="ECO:0000313" key="5">
    <source>
        <dbReference type="EMBL" id="KAL2913419.1"/>
    </source>
</evidence>
<dbReference type="PANTHER" id="PTHR47057:SF1">
    <property type="entry name" value="AFADIN_ALPHA-ACTININ-BINDING PROTEIN"/>
    <property type="match status" value="1"/>
</dbReference>
<feature type="region of interest" description="Disordered" evidence="4">
    <location>
        <begin position="474"/>
        <end position="496"/>
    </location>
</feature>
<evidence type="ECO:0000256" key="3">
    <source>
        <dbReference type="SAM" id="Coils"/>
    </source>
</evidence>
<evidence type="ECO:0000256" key="1">
    <source>
        <dbReference type="ARBA" id="ARBA00009291"/>
    </source>
</evidence>
<proteinExistence type="inferred from homology"/>
<evidence type="ECO:0000256" key="2">
    <source>
        <dbReference type="ARBA" id="ARBA00023054"/>
    </source>
</evidence>
<name>A0ABR4N1N7_9FUNG</name>
<dbReference type="Pfam" id="PF11559">
    <property type="entry name" value="ADIP"/>
    <property type="match status" value="1"/>
</dbReference>
<dbReference type="Proteomes" id="UP001527925">
    <property type="component" value="Unassembled WGS sequence"/>
</dbReference>
<gene>
    <name evidence="5" type="ORF">HK105_207031</name>
</gene>
<reference evidence="5 6" key="1">
    <citation type="submission" date="2023-09" db="EMBL/GenBank/DDBJ databases">
        <title>Pangenome analysis of Batrachochytrium dendrobatidis and related Chytrids.</title>
        <authorList>
            <person name="Yacoub M.N."/>
            <person name="Stajich J.E."/>
            <person name="James T.Y."/>
        </authorList>
    </citation>
    <scope>NUCLEOTIDE SEQUENCE [LARGE SCALE GENOMIC DNA]</scope>
    <source>
        <strain evidence="5 6">JEL0888</strain>
    </source>
</reference>
<comment type="similarity">
    <text evidence="1">Belongs to the ADIP family.</text>
</comment>
<evidence type="ECO:0008006" key="7">
    <source>
        <dbReference type="Google" id="ProtNLM"/>
    </source>
</evidence>
<protein>
    <recommendedName>
        <fullName evidence="7">Afadin and alpha-actinin-binding-domain-containing protein</fullName>
    </recommendedName>
</protein>
<evidence type="ECO:0000256" key="4">
    <source>
        <dbReference type="SAM" id="MobiDB-lite"/>
    </source>
</evidence>